<evidence type="ECO:0000256" key="1">
    <source>
        <dbReference type="ARBA" id="ARBA00004370"/>
    </source>
</evidence>
<feature type="non-terminal residue" evidence="7">
    <location>
        <position position="1"/>
    </location>
</feature>
<name>A0A1B6KMX6_9HEMI</name>
<dbReference type="GO" id="GO:0048513">
    <property type="term" value="P:animal organ development"/>
    <property type="evidence" value="ECO:0007669"/>
    <property type="project" value="UniProtKB-ARBA"/>
</dbReference>
<gene>
    <name evidence="7" type="ORF">g.2768</name>
</gene>
<feature type="disulfide bond" evidence="5">
    <location>
        <begin position="120"/>
        <end position="129"/>
    </location>
</feature>
<evidence type="ECO:0000256" key="2">
    <source>
        <dbReference type="ARBA" id="ARBA00023136"/>
    </source>
</evidence>
<evidence type="ECO:0000256" key="5">
    <source>
        <dbReference type="PROSITE-ProRule" id="PRU00076"/>
    </source>
</evidence>
<comment type="caution">
    <text evidence="5">Lacks conserved residue(s) required for the propagation of feature annotation.</text>
</comment>
<dbReference type="PROSITE" id="PS00022">
    <property type="entry name" value="EGF_1"/>
    <property type="match status" value="1"/>
</dbReference>
<protein>
    <recommendedName>
        <fullName evidence="6">EGF-like domain-containing protein</fullName>
    </recommendedName>
</protein>
<dbReference type="InterPro" id="IPR002049">
    <property type="entry name" value="LE_dom"/>
</dbReference>
<accession>A0A1B6KMX6</accession>
<dbReference type="PROSITE" id="PS50026">
    <property type="entry name" value="EGF_3"/>
    <property type="match status" value="1"/>
</dbReference>
<evidence type="ECO:0000256" key="3">
    <source>
        <dbReference type="ARBA" id="ARBA00023157"/>
    </source>
</evidence>
<dbReference type="PROSITE" id="PS01248">
    <property type="entry name" value="EGF_LAM_1"/>
    <property type="match status" value="1"/>
</dbReference>
<dbReference type="EMBL" id="GEBQ01027190">
    <property type="protein sequence ID" value="JAT12787.1"/>
    <property type="molecule type" value="Transcribed_RNA"/>
</dbReference>
<keyword evidence="5" id="KW-0245">EGF-like domain</keyword>
<dbReference type="PANTHER" id="PTHR24038:SF11">
    <property type="entry name" value="INTEGRIN BETA-LIKE PROTEIN E"/>
    <property type="match status" value="1"/>
</dbReference>
<sequence length="186" mass="21106">LITNRLSDDKMPEHKDPVSDSVEVFQEVFKNLCREDRAKDQCHTLADKCKEYLQNWWLKHKTETPDLLNYMCIEKLNYCCPNGHYGPQCNPCPGYPDRVCNNNGKCKGNGTRKGNGQCNCDVGYSGKICDECASSYYVSYKDDNKMLCVRCHSACVDDCTQAGTRGCVQCKDGWRKDKLKGCVDIN</sequence>
<evidence type="ECO:0000256" key="4">
    <source>
        <dbReference type="ARBA" id="ARBA00023180"/>
    </source>
</evidence>
<dbReference type="AlphaFoldDB" id="A0A1B6KMX6"/>
<proteinExistence type="predicted"/>
<keyword evidence="3 5" id="KW-1015">Disulfide bond</keyword>
<comment type="subcellular location">
    <subcellularLocation>
        <location evidence="1">Membrane</location>
    </subcellularLocation>
</comment>
<dbReference type="PANTHER" id="PTHR24038">
    <property type="entry name" value="STABILIN"/>
    <property type="match status" value="1"/>
</dbReference>
<keyword evidence="4" id="KW-0325">Glycoprotein</keyword>
<reference evidence="7" key="1">
    <citation type="submission" date="2015-11" db="EMBL/GenBank/DDBJ databases">
        <title>De novo transcriptome assembly of four potential Pierce s Disease insect vectors from Arizona vineyards.</title>
        <authorList>
            <person name="Tassone E.E."/>
        </authorList>
    </citation>
    <scope>NUCLEOTIDE SEQUENCE</scope>
</reference>
<dbReference type="InterPro" id="IPR009030">
    <property type="entry name" value="Growth_fac_rcpt_cys_sf"/>
</dbReference>
<dbReference type="GO" id="GO:0016020">
    <property type="term" value="C:membrane"/>
    <property type="evidence" value="ECO:0007669"/>
    <property type="project" value="UniProtKB-SubCell"/>
</dbReference>
<dbReference type="GO" id="GO:0048731">
    <property type="term" value="P:system development"/>
    <property type="evidence" value="ECO:0007669"/>
    <property type="project" value="UniProtKB-ARBA"/>
</dbReference>
<dbReference type="SUPFAM" id="SSF57184">
    <property type="entry name" value="Growth factor receptor domain"/>
    <property type="match status" value="1"/>
</dbReference>
<dbReference type="InterPro" id="IPR000742">
    <property type="entry name" value="EGF"/>
</dbReference>
<evidence type="ECO:0000259" key="6">
    <source>
        <dbReference type="PROSITE" id="PS50026"/>
    </source>
</evidence>
<keyword evidence="2" id="KW-0472">Membrane</keyword>
<organism evidence="7">
    <name type="scientific">Graphocephala atropunctata</name>
    <dbReference type="NCBI Taxonomy" id="36148"/>
    <lineage>
        <taxon>Eukaryota</taxon>
        <taxon>Metazoa</taxon>
        <taxon>Ecdysozoa</taxon>
        <taxon>Arthropoda</taxon>
        <taxon>Hexapoda</taxon>
        <taxon>Insecta</taxon>
        <taxon>Pterygota</taxon>
        <taxon>Neoptera</taxon>
        <taxon>Paraneoptera</taxon>
        <taxon>Hemiptera</taxon>
        <taxon>Auchenorrhyncha</taxon>
        <taxon>Membracoidea</taxon>
        <taxon>Cicadellidae</taxon>
        <taxon>Cicadellinae</taxon>
        <taxon>Cicadellini</taxon>
        <taxon>Graphocephala</taxon>
    </lineage>
</organism>
<evidence type="ECO:0000313" key="7">
    <source>
        <dbReference type="EMBL" id="JAT12787.1"/>
    </source>
</evidence>
<feature type="non-terminal residue" evidence="7">
    <location>
        <position position="186"/>
    </location>
</feature>
<feature type="domain" description="EGF-like" evidence="6">
    <location>
        <begin position="90"/>
        <end position="130"/>
    </location>
</feature>